<keyword evidence="5 8" id="KW-0408">Iron</keyword>
<dbReference type="Pfam" id="PF01081">
    <property type="entry name" value="Aldolase"/>
    <property type="match status" value="1"/>
</dbReference>
<dbReference type="PANTHER" id="PTHR30246">
    <property type="entry name" value="2-KETO-3-DEOXY-6-PHOSPHOGLUCONATE ALDOLASE"/>
    <property type="match status" value="1"/>
</dbReference>
<dbReference type="PANTHER" id="PTHR30246:SF1">
    <property type="entry name" value="2-DEHYDRO-3-DEOXY-6-PHOSPHOGALACTONATE ALDOLASE-RELATED"/>
    <property type="match status" value="1"/>
</dbReference>
<evidence type="ECO:0000256" key="4">
    <source>
        <dbReference type="ARBA" id="ARBA00022723"/>
    </source>
</evidence>
<comment type="pathway">
    <text evidence="1">Carbohydrate acid metabolism.</text>
</comment>
<evidence type="ECO:0000256" key="8">
    <source>
        <dbReference type="PROSITE-ProRule" id="PRU00433"/>
    </source>
</evidence>
<dbReference type="AlphaFoldDB" id="A0A9D1QPA3"/>
<dbReference type="GO" id="GO:0046872">
    <property type="term" value="F:metal ion binding"/>
    <property type="evidence" value="ECO:0007669"/>
    <property type="project" value="UniProtKB-KW"/>
</dbReference>
<comment type="subunit">
    <text evidence="3">Homotrimer.</text>
</comment>
<keyword evidence="7" id="KW-0119">Carbohydrate metabolism</keyword>
<dbReference type="Gene3D" id="3.20.20.70">
    <property type="entry name" value="Aldolase class I"/>
    <property type="match status" value="1"/>
</dbReference>
<evidence type="ECO:0000256" key="7">
    <source>
        <dbReference type="ARBA" id="ARBA00023277"/>
    </source>
</evidence>
<dbReference type="PROSITE" id="PS51007">
    <property type="entry name" value="CYTC"/>
    <property type="match status" value="1"/>
</dbReference>
<keyword evidence="6" id="KW-0456">Lyase</keyword>
<evidence type="ECO:0000256" key="5">
    <source>
        <dbReference type="ARBA" id="ARBA00023004"/>
    </source>
</evidence>
<keyword evidence="4 8" id="KW-0479">Metal-binding</keyword>
<comment type="similarity">
    <text evidence="2">Belongs to the KHG/KDPG aldolase family.</text>
</comment>
<evidence type="ECO:0000256" key="2">
    <source>
        <dbReference type="ARBA" id="ARBA00006906"/>
    </source>
</evidence>
<organism evidence="10 11">
    <name type="scientific">Candidatus Limosilactobacillus merdipullorum</name>
    <dbReference type="NCBI Taxonomy" id="2838653"/>
    <lineage>
        <taxon>Bacteria</taxon>
        <taxon>Bacillati</taxon>
        <taxon>Bacillota</taxon>
        <taxon>Bacilli</taxon>
        <taxon>Lactobacillales</taxon>
        <taxon>Lactobacillaceae</taxon>
        <taxon>Limosilactobacillus</taxon>
    </lineage>
</organism>
<reference evidence="10" key="1">
    <citation type="journal article" date="2021" name="PeerJ">
        <title>Extensive microbial diversity within the chicken gut microbiome revealed by metagenomics and culture.</title>
        <authorList>
            <person name="Gilroy R."/>
            <person name="Ravi A."/>
            <person name="Getino M."/>
            <person name="Pursley I."/>
            <person name="Horton D.L."/>
            <person name="Alikhan N.F."/>
            <person name="Baker D."/>
            <person name="Gharbi K."/>
            <person name="Hall N."/>
            <person name="Watson M."/>
            <person name="Adriaenssens E.M."/>
            <person name="Foster-Nyarko E."/>
            <person name="Jarju S."/>
            <person name="Secka A."/>
            <person name="Antonio M."/>
            <person name="Oren A."/>
            <person name="Chaudhuri R.R."/>
            <person name="La Ragione R."/>
            <person name="Hildebrand F."/>
            <person name="Pallen M.J."/>
        </authorList>
    </citation>
    <scope>NUCLEOTIDE SEQUENCE</scope>
    <source>
        <strain evidence="10">ChiHejej3B27-2180</strain>
    </source>
</reference>
<evidence type="ECO:0000313" key="11">
    <source>
        <dbReference type="Proteomes" id="UP000886878"/>
    </source>
</evidence>
<dbReference type="SUPFAM" id="SSF51569">
    <property type="entry name" value="Aldolase"/>
    <property type="match status" value="1"/>
</dbReference>
<dbReference type="CDD" id="cd00452">
    <property type="entry name" value="KDPG_aldolase"/>
    <property type="match status" value="1"/>
</dbReference>
<dbReference type="Proteomes" id="UP000886878">
    <property type="component" value="Unassembled WGS sequence"/>
</dbReference>
<evidence type="ECO:0000256" key="1">
    <source>
        <dbReference type="ARBA" id="ARBA00004761"/>
    </source>
</evidence>
<comment type="caution">
    <text evidence="10">The sequence shown here is derived from an EMBL/GenBank/DDBJ whole genome shotgun (WGS) entry which is preliminary data.</text>
</comment>
<dbReference type="InterPro" id="IPR009056">
    <property type="entry name" value="Cyt_c-like_dom"/>
</dbReference>
<dbReference type="InterPro" id="IPR000887">
    <property type="entry name" value="Aldlse_KDPG_KHG"/>
</dbReference>
<proteinExistence type="inferred from homology"/>
<name>A0A9D1QPA3_9LACO</name>
<evidence type="ECO:0000313" key="10">
    <source>
        <dbReference type="EMBL" id="HIW70426.1"/>
    </source>
</evidence>
<reference evidence="10" key="2">
    <citation type="submission" date="2021-04" db="EMBL/GenBank/DDBJ databases">
        <authorList>
            <person name="Gilroy R."/>
        </authorList>
    </citation>
    <scope>NUCLEOTIDE SEQUENCE</scope>
    <source>
        <strain evidence="10">ChiHejej3B27-2180</strain>
    </source>
</reference>
<evidence type="ECO:0000256" key="3">
    <source>
        <dbReference type="ARBA" id="ARBA00011233"/>
    </source>
</evidence>
<feature type="domain" description="Cytochrome c" evidence="9">
    <location>
        <begin position="96"/>
        <end position="200"/>
    </location>
</feature>
<dbReference type="EMBL" id="DXGK01000068">
    <property type="protein sequence ID" value="HIW70426.1"/>
    <property type="molecule type" value="Genomic_DNA"/>
</dbReference>
<dbReference type="GO" id="GO:0020037">
    <property type="term" value="F:heme binding"/>
    <property type="evidence" value="ECO:0007669"/>
    <property type="project" value="InterPro"/>
</dbReference>
<dbReference type="GO" id="GO:0016829">
    <property type="term" value="F:lyase activity"/>
    <property type="evidence" value="ECO:0007669"/>
    <property type="project" value="UniProtKB-KW"/>
</dbReference>
<protein>
    <submittedName>
        <fullName evidence="10">Ketohydroxyglutarate aldolase</fullName>
    </submittedName>
</protein>
<keyword evidence="8" id="KW-0349">Heme</keyword>
<gene>
    <name evidence="10" type="ORF">H9876_03495</name>
</gene>
<dbReference type="GO" id="GO:0009055">
    <property type="term" value="F:electron transfer activity"/>
    <property type="evidence" value="ECO:0007669"/>
    <property type="project" value="InterPro"/>
</dbReference>
<sequence>MIQKVNTEKKMADYNLMSVVRATPERTLEIARACYEGGVKMMEISFTVPTALESIKLVKKELPEVVICAGTVLDPATARLAILHGADALLSPQFDPEVAELANLYQVPYCPGCHSITEMTTALKAGASFIKFFPGSAVDGPKLIKTAVTPTPYVPVLASGGINFDNFYDFLDAGADITCFGGLLAKGDAATIKEHAAKLSQMLADYRSNH</sequence>
<dbReference type="InterPro" id="IPR013785">
    <property type="entry name" value="Aldolase_TIM"/>
</dbReference>
<accession>A0A9D1QPA3</accession>
<evidence type="ECO:0000256" key="6">
    <source>
        <dbReference type="ARBA" id="ARBA00023239"/>
    </source>
</evidence>
<evidence type="ECO:0000259" key="9">
    <source>
        <dbReference type="PROSITE" id="PS51007"/>
    </source>
</evidence>